<proteinExistence type="predicted"/>
<gene>
    <name evidence="1" type="ORF">GOP47_0017502</name>
</gene>
<sequence>MAPKRGGSKVIGSDALWRAPLGERPVPRISSSMLSVRRAPNFDYAMSIMKHPDPIGMGLASEALLEAAGPDCIVPGQQKHVKLLGLQVWPISTPDLNFKALEPIGREVKTFCRMLDRAFDIMQAPFNER</sequence>
<keyword evidence="2" id="KW-1185">Reference proteome</keyword>
<name>A0A9D4UGH7_ADICA</name>
<dbReference type="AlphaFoldDB" id="A0A9D4UGH7"/>
<dbReference type="EMBL" id="JABFUD020000017">
    <property type="protein sequence ID" value="KAI5066974.1"/>
    <property type="molecule type" value="Genomic_DNA"/>
</dbReference>
<reference evidence="1" key="1">
    <citation type="submission" date="2021-01" db="EMBL/GenBank/DDBJ databases">
        <title>Adiantum capillus-veneris genome.</title>
        <authorList>
            <person name="Fang Y."/>
            <person name="Liao Q."/>
        </authorList>
    </citation>
    <scope>NUCLEOTIDE SEQUENCE</scope>
    <source>
        <strain evidence="1">H3</strain>
        <tissue evidence="1">Leaf</tissue>
    </source>
</reference>
<protein>
    <submittedName>
        <fullName evidence="1">Uncharacterized protein</fullName>
    </submittedName>
</protein>
<dbReference type="GO" id="GO:0009941">
    <property type="term" value="C:chloroplast envelope"/>
    <property type="evidence" value="ECO:0007669"/>
    <property type="project" value="TreeGrafter"/>
</dbReference>
<evidence type="ECO:0000313" key="2">
    <source>
        <dbReference type="Proteomes" id="UP000886520"/>
    </source>
</evidence>
<dbReference type="PANTHER" id="PTHR36737:SF1">
    <property type="entry name" value="EXPRESSED PROTEIN"/>
    <property type="match status" value="1"/>
</dbReference>
<dbReference type="PANTHER" id="PTHR36737">
    <property type="entry name" value="EXPRESSED PROTEIN"/>
    <property type="match status" value="1"/>
</dbReference>
<comment type="caution">
    <text evidence="1">The sequence shown here is derived from an EMBL/GenBank/DDBJ whole genome shotgun (WGS) entry which is preliminary data.</text>
</comment>
<organism evidence="1 2">
    <name type="scientific">Adiantum capillus-veneris</name>
    <name type="common">Maidenhair fern</name>
    <dbReference type="NCBI Taxonomy" id="13818"/>
    <lineage>
        <taxon>Eukaryota</taxon>
        <taxon>Viridiplantae</taxon>
        <taxon>Streptophyta</taxon>
        <taxon>Embryophyta</taxon>
        <taxon>Tracheophyta</taxon>
        <taxon>Polypodiopsida</taxon>
        <taxon>Polypodiidae</taxon>
        <taxon>Polypodiales</taxon>
        <taxon>Pteridineae</taxon>
        <taxon>Pteridaceae</taxon>
        <taxon>Vittarioideae</taxon>
        <taxon>Adiantum</taxon>
    </lineage>
</organism>
<dbReference type="OrthoDB" id="2012141at2759"/>
<evidence type="ECO:0000313" key="1">
    <source>
        <dbReference type="EMBL" id="KAI5066974.1"/>
    </source>
</evidence>
<dbReference type="Proteomes" id="UP000886520">
    <property type="component" value="Chromosome 17"/>
</dbReference>
<accession>A0A9D4UGH7</accession>